<reference evidence="13" key="1">
    <citation type="submission" date="2019-11" db="EMBL/GenBank/DDBJ databases">
        <authorList>
            <person name="Feng L."/>
        </authorList>
    </citation>
    <scope>NUCLEOTIDE SEQUENCE</scope>
    <source>
        <strain evidence="13">VrattiLFYP33</strain>
    </source>
</reference>
<keyword evidence="11" id="KW-0963">Cytoplasm</keyword>
<dbReference type="NCBIfam" id="NF002086">
    <property type="entry name" value="PRK00915.1-3"/>
    <property type="match status" value="1"/>
</dbReference>
<comment type="function">
    <text evidence="11">Catalyzes the condensation of the acetyl group of acetyl-CoA with 3-methyl-2-oxobutanoate (2-ketoisovalerate) to form 3-carboxy-3-hydroxy-4-methylpentanoate (2-isopropylmalate).</text>
</comment>
<evidence type="ECO:0000313" key="13">
    <source>
        <dbReference type="EMBL" id="VYT77204.1"/>
    </source>
</evidence>
<dbReference type="Pfam" id="PF08502">
    <property type="entry name" value="LeuA_dimer"/>
    <property type="match status" value="1"/>
</dbReference>
<dbReference type="PROSITE" id="PS00815">
    <property type="entry name" value="AIPM_HOMOCIT_SYNTH_1"/>
    <property type="match status" value="1"/>
</dbReference>
<proteinExistence type="inferred from homology"/>
<comment type="similarity">
    <text evidence="2 11">Belongs to the alpha-IPM synthase/homocitrate synthase family. LeuA type 1 subfamily.</text>
</comment>
<keyword evidence="5 11" id="KW-0432">Leucine biosynthesis</keyword>
<dbReference type="AlphaFoldDB" id="A0A6N2ZCZ5"/>
<keyword evidence="8 11" id="KW-0479">Metal-binding</keyword>
<sequence length="538" mass="58809">MTQGQATDQVNEVTNQAVNQTANNVVNQDRVYFFDTTLRDGEQSPGVSLQTPEKIEIAQNLVRLGIDVIEAGFPAASPGDFEAVKKIADEVKGATICGLARANKADIERTAEALKGAEHSRLHVFIATSDIHLEYKLKKTRDEVIEIVKDCLAFAAGKFDEIEFSAEDASRTDLDYLCEVFGVAIEGGATILNVPDTVGYMTPDEFAYKIRYIKEHVKDIDKAIISVHCHDDLGMANANTLAAIQAGARQVEGTINGLGERAGNVGIEEVVMALKTRADIYGVTTAIDTKQFTRVSKLVSKLTGMVVPPNKAIVGRNAFAHESGIHQHGMLNNPTTYEIMTPESVGAEKTSIVLGKHSGRHAFESHLEGMGFKFDTAKVNDLFAKFKALADRKKEIFDEDILALVIDNIDHVKAVELVHHHYKSNERGYAYADVRLKTPQGIREDAAVGDGSVDASLKAAQRVIGLPIELKDYQVRAVTEGQDALGEVQVTIEYKGRRYNGRGVSTDVISSSVLAYINAVNYVYLAEEIEQEIAQDIE</sequence>
<dbReference type="InterPro" id="IPR002034">
    <property type="entry name" value="AIPM/Hcit_synth_CS"/>
</dbReference>
<evidence type="ECO:0000256" key="2">
    <source>
        <dbReference type="ARBA" id="ARBA00009396"/>
    </source>
</evidence>
<dbReference type="Gene3D" id="3.20.20.70">
    <property type="entry name" value="Aldolase class I"/>
    <property type="match status" value="1"/>
</dbReference>
<dbReference type="SUPFAM" id="SSF51569">
    <property type="entry name" value="Aldolase"/>
    <property type="match status" value="1"/>
</dbReference>
<evidence type="ECO:0000256" key="10">
    <source>
        <dbReference type="ARBA" id="ARBA00023304"/>
    </source>
</evidence>
<name>A0A6N2ZCZ5_9FIRM</name>
<dbReference type="Gene3D" id="3.30.160.270">
    <property type="match status" value="1"/>
</dbReference>
<keyword evidence="9 11" id="KW-0464">Manganese</keyword>
<dbReference type="SMART" id="SM00917">
    <property type="entry name" value="LeuA_dimer"/>
    <property type="match status" value="1"/>
</dbReference>
<dbReference type="EMBL" id="CACRUX010000013">
    <property type="protein sequence ID" value="VYT77204.1"/>
    <property type="molecule type" value="Genomic_DNA"/>
</dbReference>
<dbReference type="Pfam" id="PF00682">
    <property type="entry name" value="HMGL-like"/>
    <property type="match status" value="1"/>
</dbReference>
<feature type="binding site" evidence="11">
    <location>
        <position position="228"/>
    </location>
    <ligand>
        <name>Mn(2+)</name>
        <dbReference type="ChEBI" id="CHEBI:29035"/>
    </ligand>
</feature>
<dbReference type="InterPro" id="IPR054691">
    <property type="entry name" value="LeuA/HCS_post-cat"/>
</dbReference>
<evidence type="ECO:0000256" key="4">
    <source>
        <dbReference type="ARBA" id="ARBA00018198"/>
    </source>
</evidence>
<dbReference type="InterPro" id="IPR005671">
    <property type="entry name" value="LeuA_bact_synth"/>
</dbReference>
<dbReference type="Pfam" id="PF22617">
    <property type="entry name" value="HCS_D2"/>
    <property type="match status" value="1"/>
</dbReference>
<dbReference type="GO" id="GO:0003852">
    <property type="term" value="F:2-isopropylmalate synthase activity"/>
    <property type="evidence" value="ECO:0007669"/>
    <property type="project" value="UniProtKB-UniRule"/>
</dbReference>
<keyword evidence="10 11" id="KW-0100">Branched-chain amino acid biosynthesis</keyword>
<feature type="region of interest" description="Regulatory domain" evidence="11">
    <location>
        <begin position="416"/>
        <end position="538"/>
    </location>
</feature>
<dbReference type="InterPro" id="IPR013709">
    <property type="entry name" value="2-isopropylmalate_synth_dimer"/>
</dbReference>
<feature type="binding site" evidence="11">
    <location>
        <position position="40"/>
    </location>
    <ligand>
        <name>Mn(2+)</name>
        <dbReference type="ChEBI" id="CHEBI:29035"/>
    </ligand>
</feature>
<evidence type="ECO:0000256" key="7">
    <source>
        <dbReference type="ARBA" id="ARBA00022679"/>
    </source>
</evidence>
<dbReference type="PANTHER" id="PTHR10277">
    <property type="entry name" value="HOMOCITRATE SYNTHASE-RELATED"/>
    <property type="match status" value="1"/>
</dbReference>
<comment type="cofactor">
    <cofactor evidence="11">
        <name>Mn(2+)</name>
        <dbReference type="ChEBI" id="CHEBI:29035"/>
    </cofactor>
</comment>
<dbReference type="GO" id="GO:0003985">
    <property type="term" value="F:acetyl-CoA C-acetyltransferase activity"/>
    <property type="evidence" value="ECO:0007669"/>
    <property type="project" value="UniProtKB-UniRule"/>
</dbReference>
<dbReference type="InterPro" id="IPR013785">
    <property type="entry name" value="Aldolase_TIM"/>
</dbReference>
<accession>A0A6N2ZCZ5</accession>
<dbReference type="PROSITE" id="PS50991">
    <property type="entry name" value="PYR_CT"/>
    <property type="match status" value="1"/>
</dbReference>
<dbReference type="InterPro" id="IPR036230">
    <property type="entry name" value="LeuA_allosteric_dom_sf"/>
</dbReference>
<dbReference type="GO" id="GO:0005737">
    <property type="term" value="C:cytoplasm"/>
    <property type="evidence" value="ECO:0007669"/>
    <property type="project" value="UniProtKB-UniRule"/>
</dbReference>
<dbReference type="PANTHER" id="PTHR10277:SF9">
    <property type="entry name" value="2-ISOPROPYLMALATE SYNTHASE 1, CHLOROPLASTIC-RELATED"/>
    <property type="match status" value="1"/>
</dbReference>
<dbReference type="SUPFAM" id="SSF110921">
    <property type="entry name" value="2-isopropylmalate synthase LeuA, allosteric (dimerisation) domain"/>
    <property type="match status" value="1"/>
</dbReference>
<comment type="subunit">
    <text evidence="11">Homodimer.</text>
</comment>
<dbReference type="EC" id="2.3.3.13" evidence="3 11"/>
<dbReference type="InterPro" id="IPR050073">
    <property type="entry name" value="2-IPM_HCS-like"/>
</dbReference>
<evidence type="ECO:0000256" key="9">
    <source>
        <dbReference type="ARBA" id="ARBA00023211"/>
    </source>
</evidence>
<dbReference type="RefSeq" id="WP_021840143.1">
    <property type="nucleotide sequence ID" value="NZ_CACRUX010000013.1"/>
</dbReference>
<dbReference type="UniPathway" id="UPA00048">
    <property type="reaction ID" value="UER00070"/>
</dbReference>
<dbReference type="GO" id="GO:0030145">
    <property type="term" value="F:manganese ion binding"/>
    <property type="evidence" value="ECO:0007669"/>
    <property type="project" value="UniProtKB-UniRule"/>
</dbReference>
<dbReference type="NCBIfam" id="NF002085">
    <property type="entry name" value="PRK00915.1-2"/>
    <property type="match status" value="1"/>
</dbReference>
<evidence type="ECO:0000256" key="8">
    <source>
        <dbReference type="ARBA" id="ARBA00022723"/>
    </source>
</evidence>
<evidence type="ECO:0000256" key="1">
    <source>
        <dbReference type="ARBA" id="ARBA00004689"/>
    </source>
</evidence>
<evidence type="ECO:0000256" key="6">
    <source>
        <dbReference type="ARBA" id="ARBA00022605"/>
    </source>
</evidence>
<feature type="binding site" evidence="11">
    <location>
        <position position="230"/>
    </location>
    <ligand>
        <name>Mn(2+)</name>
        <dbReference type="ChEBI" id="CHEBI:29035"/>
    </ligand>
</feature>
<evidence type="ECO:0000256" key="3">
    <source>
        <dbReference type="ARBA" id="ARBA00012973"/>
    </source>
</evidence>
<dbReference type="Gene3D" id="1.10.238.260">
    <property type="match status" value="1"/>
</dbReference>
<dbReference type="HAMAP" id="MF_01025">
    <property type="entry name" value="LeuA_type1"/>
    <property type="match status" value="1"/>
</dbReference>
<evidence type="ECO:0000259" key="12">
    <source>
        <dbReference type="PROSITE" id="PS50991"/>
    </source>
</evidence>
<dbReference type="NCBIfam" id="TIGR00973">
    <property type="entry name" value="leuA_bact"/>
    <property type="match status" value="1"/>
</dbReference>
<keyword evidence="7 11" id="KW-0808">Transferase</keyword>
<protein>
    <recommendedName>
        <fullName evidence="4 11">2-isopropylmalate synthase</fullName>
        <ecNumber evidence="3 11">2.3.3.13</ecNumber>
    </recommendedName>
    <alternativeName>
        <fullName evidence="11">Alpha-IPM synthase</fullName>
    </alternativeName>
    <alternativeName>
        <fullName evidence="11">Alpha-isopropylmalate synthase</fullName>
    </alternativeName>
</protein>
<dbReference type="FunFam" id="1.10.238.260:FF:000001">
    <property type="entry name" value="2-isopropylmalate synthase"/>
    <property type="match status" value="1"/>
</dbReference>
<keyword evidence="6 11" id="KW-0028">Amino-acid biosynthesis</keyword>
<dbReference type="InterPro" id="IPR000891">
    <property type="entry name" value="PYR_CT"/>
</dbReference>
<organism evidence="13">
    <name type="scientific">Veillonella ratti</name>
    <dbReference type="NCBI Taxonomy" id="103892"/>
    <lineage>
        <taxon>Bacteria</taxon>
        <taxon>Bacillati</taxon>
        <taxon>Bacillota</taxon>
        <taxon>Negativicutes</taxon>
        <taxon>Veillonellales</taxon>
        <taxon>Veillonellaceae</taxon>
        <taxon>Veillonella</taxon>
    </lineage>
</organism>
<comment type="catalytic activity">
    <reaction evidence="11">
        <text>3-methyl-2-oxobutanoate + acetyl-CoA + H2O = (2S)-2-isopropylmalate + CoA + H(+)</text>
        <dbReference type="Rhea" id="RHEA:21524"/>
        <dbReference type="ChEBI" id="CHEBI:1178"/>
        <dbReference type="ChEBI" id="CHEBI:11851"/>
        <dbReference type="ChEBI" id="CHEBI:15377"/>
        <dbReference type="ChEBI" id="CHEBI:15378"/>
        <dbReference type="ChEBI" id="CHEBI:57287"/>
        <dbReference type="ChEBI" id="CHEBI:57288"/>
        <dbReference type="EC" id="2.3.3.13"/>
    </reaction>
</comment>
<dbReference type="FunFam" id="3.20.20.70:FF:000010">
    <property type="entry name" value="2-isopropylmalate synthase"/>
    <property type="match status" value="1"/>
</dbReference>
<comment type="pathway">
    <text evidence="1 11">Amino-acid biosynthesis; L-leucine biosynthesis; L-leucine from 3-methyl-2-oxobutanoate: step 1/4.</text>
</comment>
<dbReference type="CDD" id="cd07940">
    <property type="entry name" value="DRE_TIM_IPMS"/>
    <property type="match status" value="1"/>
</dbReference>
<dbReference type="PROSITE" id="PS00816">
    <property type="entry name" value="AIPM_HOMOCIT_SYNTH_2"/>
    <property type="match status" value="1"/>
</dbReference>
<keyword evidence="13" id="KW-0012">Acyltransferase</keyword>
<evidence type="ECO:0000256" key="11">
    <source>
        <dbReference type="HAMAP-Rule" id="MF_01025"/>
    </source>
</evidence>
<evidence type="ECO:0000256" key="5">
    <source>
        <dbReference type="ARBA" id="ARBA00022430"/>
    </source>
</evidence>
<feature type="binding site" evidence="11">
    <location>
        <position position="264"/>
    </location>
    <ligand>
        <name>Mn(2+)</name>
        <dbReference type="ChEBI" id="CHEBI:29035"/>
    </ligand>
</feature>
<dbReference type="GO" id="GO:0009098">
    <property type="term" value="P:L-leucine biosynthetic process"/>
    <property type="evidence" value="ECO:0007669"/>
    <property type="project" value="UniProtKB-UniRule"/>
</dbReference>
<gene>
    <name evidence="11 13" type="primary">leuA</name>
    <name evidence="13" type="ORF">VRLFYP33_00493</name>
</gene>
<feature type="domain" description="Pyruvate carboxyltransferase" evidence="12">
    <location>
        <begin position="31"/>
        <end position="293"/>
    </location>
</feature>